<feature type="transmembrane region" description="Helical" evidence="6">
    <location>
        <begin position="140"/>
        <end position="161"/>
    </location>
</feature>
<protein>
    <submittedName>
        <fullName evidence="7">Branched-chain amino acid ABC transporter permease</fullName>
    </submittedName>
</protein>
<feature type="transmembrane region" description="Helical" evidence="6">
    <location>
        <begin position="68"/>
        <end position="87"/>
    </location>
</feature>
<dbReference type="CDD" id="cd06581">
    <property type="entry name" value="TM_PBP1_LivM_like"/>
    <property type="match status" value="1"/>
</dbReference>
<name>A0A4P6KGW0_9MICO</name>
<gene>
    <name evidence="7" type="ORF">EVS81_12020</name>
</gene>
<feature type="transmembrane region" description="Helical" evidence="6">
    <location>
        <begin position="38"/>
        <end position="56"/>
    </location>
</feature>
<feature type="transmembrane region" description="Helical" evidence="6">
    <location>
        <begin position="107"/>
        <end position="128"/>
    </location>
</feature>
<evidence type="ECO:0000256" key="6">
    <source>
        <dbReference type="SAM" id="Phobius"/>
    </source>
</evidence>
<keyword evidence="5 6" id="KW-0472">Membrane</keyword>
<evidence type="ECO:0000256" key="5">
    <source>
        <dbReference type="ARBA" id="ARBA00023136"/>
    </source>
</evidence>
<feature type="transmembrane region" description="Helical" evidence="6">
    <location>
        <begin position="253"/>
        <end position="286"/>
    </location>
</feature>
<keyword evidence="4 6" id="KW-1133">Transmembrane helix</keyword>
<sequence>MNLFRRNRTQVLATGIVLVAIVGAVALIGAVTDPIIERVAVGSLVSVVVVLGMSIYSGNSGIMSFGHVAFMAVGAYTTAYLTIPPALKQTMFSSLPEPLAFLIEVEAPFPVVLLVSAVCAALFALLTAPAMGRLSGLQSGIATLALLVITFTVINSWTAVTRGSSAMIGLPKLTTPLVAFVCAGLAIVVALWYKNSRSGLQLRASREDPEAALASGIAVGRHRATAWVLSAAVSGAGGALYAAFLTTFSSRTFFLSLTFGFIVMIVIGGYLSTSGAVIGAVSISVLQEVLRRLQDGQFTGGFALPGGVTDLVLSAILILALITAPTGLMGIRELGLPQRRRKQDLAHG</sequence>
<feature type="transmembrane region" description="Helical" evidence="6">
    <location>
        <begin position="226"/>
        <end position="247"/>
    </location>
</feature>
<keyword evidence="8" id="KW-1185">Reference proteome</keyword>
<comment type="subcellular location">
    <subcellularLocation>
        <location evidence="1">Cell membrane</location>
        <topology evidence="1">Multi-pass membrane protein</topology>
    </subcellularLocation>
</comment>
<evidence type="ECO:0000256" key="3">
    <source>
        <dbReference type="ARBA" id="ARBA00022692"/>
    </source>
</evidence>
<proteinExistence type="predicted"/>
<dbReference type="InterPro" id="IPR043428">
    <property type="entry name" value="LivM-like"/>
</dbReference>
<dbReference type="GO" id="GO:0005886">
    <property type="term" value="C:plasma membrane"/>
    <property type="evidence" value="ECO:0007669"/>
    <property type="project" value="UniProtKB-SubCell"/>
</dbReference>
<dbReference type="Pfam" id="PF02653">
    <property type="entry name" value="BPD_transp_2"/>
    <property type="match status" value="1"/>
</dbReference>
<keyword evidence="2" id="KW-1003">Cell membrane</keyword>
<dbReference type="PANTHER" id="PTHR30482:SF20">
    <property type="entry name" value="HIGH-AFFINITY BRANCHED-CHAIN AMINO ACID TRANSPORT SYSTEM PERMEASE PROTEIN LIVM"/>
    <property type="match status" value="1"/>
</dbReference>
<evidence type="ECO:0000256" key="1">
    <source>
        <dbReference type="ARBA" id="ARBA00004651"/>
    </source>
</evidence>
<dbReference type="OrthoDB" id="9814461at2"/>
<dbReference type="Proteomes" id="UP000289260">
    <property type="component" value="Chromosome"/>
</dbReference>
<dbReference type="EMBL" id="CP035806">
    <property type="protein sequence ID" value="QBE49473.1"/>
    <property type="molecule type" value="Genomic_DNA"/>
</dbReference>
<dbReference type="PANTHER" id="PTHR30482">
    <property type="entry name" value="HIGH-AFFINITY BRANCHED-CHAIN AMINO ACID TRANSPORT SYSTEM PERMEASE"/>
    <property type="match status" value="1"/>
</dbReference>
<accession>A0A4P6KGW0</accession>
<feature type="transmembrane region" description="Helical" evidence="6">
    <location>
        <begin position="12"/>
        <end position="32"/>
    </location>
</feature>
<dbReference type="GO" id="GO:0015658">
    <property type="term" value="F:branched-chain amino acid transmembrane transporter activity"/>
    <property type="evidence" value="ECO:0007669"/>
    <property type="project" value="InterPro"/>
</dbReference>
<evidence type="ECO:0000256" key="4">
    <source>
        <dbReference type="ARBA" id="ARBA00022989"/>
    </source>
</evidence>
<keyword evidence="3 6" id="KW-0812">Transmembrane</keyword>
<reference evidence="7 8" key="1">
    <citation type="submission" date="2019-02" db="EMBL/GenBank/DDBJ databases">
        <authorList>
            <person name="Sun L."/>
            <person name="Pan D."/>
            <person name="Wu X."/>
        </authorList>
    </citation>
    <scope>NUCLEOTIDE SEQUENCE [LARGE SCALE GENOMIC DNA]</scope>
    <source>
        <strain evidence="7 8">JW-1</strain>
    </source>
</reference>
<evidence type="ECO:0000256" key="2">
    <source>
        <dbReference type="ARBA" id="ARBA00022475"/>
    </source>
</evidence>
<dbReference type="RefSeq" id="WP_130110600.1">
    <property type="nucleotide sequence ID" value="NZ_CP035806.1"/>
</dbReference>
<evidence type="ECO:0000313" key="8">
    <source>
        <dbReference type="Proteomes" id="UP000289260"/>
    </source>
</evidence>
<dbReference type="AlphaFoldDB" id="A0A4P6KGW0"/>
<evidence type="ECO:0000313" key="7">
    <source>
        <dbReference type="EMBL" id="QBE49473.1"/>
    </source>
</evidence>
<dbReference type="KEGG" id="ltr:EVS81_12020"/>
<feature type="transmembrane region" description="Helical" evidence="6">
    <location>
        <begin position="173"/>
        <end position="193"/>
    </location>
</feature>
<dbReference type="InterPro" id="IPR001851">
    <property type="entry name" value="ABC_transp_permease"/>
</dbReference>
<feature type="transmembrane region" description="Helical" evidence="6">
    <location>
        <begin position="298"/>
        <end position="322"/>
    </location>
</feature>
<organism evidence="7 8">
    <name type="scientific">Leucobacter triazinivorans</name>
    <dbReference type="NCBI Taxonomy" id="1784719"/>
    <lineage>
        <taxon>Bacteria</taxon>
        <taxon>Bacillati</taxon>
        <taxon>Actinomycetota</taxon>
        <taxon>Actinomycetes</taxon>
        <taxon>Micrococcales</taxon>
        <taxon>Microbacteriaceae</taxon>
        <taxon>Leucobacter</taxon>
    </lineage>
</organism>